<dbReference type="Proteomes" id="UP001220064">
    <property type="component" value="Chromosome"/>
</dbReference>
<proteinExistence type="predicted"/>
<feature type="transmembrane region" description="Helical" evidence="5">
    <location>
        <begin position="12"/>
        <end position="31"/>
    </location>
</feature>
<evidence type="ECO:0000256" key="1">
    <source>
        <dbReference type="ARBA" id="ARBA00022679"/>
    </source>
</evidence>
<dbReference type="InterPro" id="IPR005467">
    <property type="entry name" value="His_kinase_dom"/>
</dbReference>
<keyword evidence="5" id="KW-1133">Transmembrane helix</keyword>
<feature type="transmembrane region" description="Helical" evidence="5">
    <location>
        <begin position="139"/>
        <end position="159"/>
    </location>
</feature>
<dbReference type="Pfam" id="PF02518">
    <property type="entry name" value="HATPase_c"/>
    <property type="match status" value="1"/>
</dbReference>
<accession>A0ABY7UBL1</accession>
<dbReference type="Pfam" id="PF07730">
    <property type="entry name" value="HisKA_3"/>
    <property type="match status" value="1"/>
</dbReference>
<feature type="domain" description="Histidine kinase" evidence="6">
    <location>
        <begin position="195"/>
        <end position="387"/>
    </location>
</feature>
<dbReference type="InterPro" id="IPR011712">
    <property type="entry name" value="Sig_transdc_His_kin_sub3_dim/P"/>
</dbReference>
<dbReference type="GO" id="GO:0004673">
    <property type="term" value="F:protein histidine kinase activity"/>
    <property type="evidence" value="ECO:0007669"/>
    <property type="project" value="UniProtKB-EC"/>
</dbReference>
<dbReference type="SUPFAM" id="SSF55874">
    <property type="entry name" value="ATPase domain of HSP90 chaperone/DNA topoisomerase II/histidine kinase"/>
    <property type="match status" value="1"/>
</dbReference>
<dbReference type="Gene3D" id="1.20.5.1930">
    <property type="match status" value="1"/>
</dbReference>
<feature type="coiled-coil region" evidence="4">
    <location>
        <begin position="166"/>
        <end position="193"/>
    </location>
</feature>
<dbReference type="EMBL" id="CP063189">
    <property type="protein sequence ID" value="WCZ33420.1"/>
    <property type="molecule type" value="Genomic_DNA"/>
</dbReference>
<name>A0ABY7UBL1_9CORY</name>
<dbReference type="InterPro" id="IPR036890">
    <property type="entry name" value="HATPase_C_sf"/>
</dbReference>
<dbReference type="RefSeq" id="WP_022863323.1">
    <property type="nucleotide sequence ID" value="NZ_ATVG01000009.1"/>
</dbReference>
<gene>
    <name evidence="7" type="primary">desK4</name>
    <name evidence="7" type="ORF">CMASS_10060</name>
</gene>
<evidence type="ECO:0000256" key="4">
    <source>
        <dbReference type="SAM" id="Coils"/>
    </source>
</evidence>
<reference evidence="7 8" key="1">
    <citation type="submission" date="2020-10" db="EMBL/GenBank/DDBJ databases">
        <title>Complete genome sequence of Corynebacterium massiliense DSM 45435, type strain of Corynebacterium massiliense.</title>
        <authorList>
            <person name="Busche T."/>
            <person name="Kalinowski J."/>
            <person name="Ruckert C."/>
        </authorList>
    </citation>
    <scope>NUCLEOTIDE SEQUENCE [LARGE SCALE GENOMIC DNA]</scope>
    <source>
        <strain evidence="7 8">DSM 45435</strain>
    </source>
</reference>
<feature type="transmembrane region" description="Helical" evidence="5">
    <location>
        <begin position="76"/>
        <end position="99"/>
    </location>
</feature>
<dbReference type="EC" id="2.7.13.3" evidence="7"/>
<dbReference type="Gene3D" id="3.30.565.10">
    <property type="entry name" value="Histidine kinase-like ATPase, C-terminal domain"/>
    <property type="match status" value="1"/>
</dbReference>
<evidence type="ECO:0000313" key="8">
    <source>
        <dbReference type="Proteomes" id="UP001220064"/>
    </source>
</evidence>
<dbReference type="SMART" id="SM00387">
    <property type="entry name" value="HATPase_c"/>
    <property type="match status" value="1"/>
</dbReference>
<dbReference type="PROSITE" id="PS50109">
    <property type="entry name" value="HIS_KIN"/>
    <property type="match status" value="1"/>
</dbReference>
<evidence type="ECO:0000256" key="2">
    <source>
        <dbReference type="ARBA" id="ARBA00022777"/>
    </source>
</evidence>
<feature type="transmembrane region" description="Helical" evidence="5">
    <location>
        <begin position="37"/>
        <end position="55"/>
    </location>
</feature>
<dbReference type="InterPro" id="IPR003594">
    <property type="entry name" value="HATPase_dom"/>
</dbReference>
<evidence type="ECO:0000256" key="5">
    <source>
        <dbReference type="SAM" id="Phobius"/>
    </source>
</evidence>
<keyword evidence="8" id="KW-1185">Reference proteome</keyword>
<evidence type="ECO:0000313" key="7">
    <source>
        <dbReference type="EMBL" id="WCZ33420.1"/>
    </source>
</evidence>
<dbReference type="InterPro" id="IPR050482">
    <property type="entry name" value="Sensor_HK_TwoCompSys"/>
</dbReference>
<organism evidence="7 8">
    <name type="scientific">Corynebacterium massiliense DSM 45435</name>
    <dbReference type="NCBI Taxonomy" id="1121364"/>
    <lineage>
        <taxon>Bacteria</taxon>
        <taxon>Bacillati</taxon>
        <taxon>Actinomycetota</taxon>
        <taxon>Actinomycetes</taxon>
        <taxon>Mycobacteriales</taxon>
        <taxon>Corynebacteriaceae</taxon>
        <taxon>Corynebacterium</taxon>
    </lineage>
</organism>
<keyword evidence="3" id="KW-0902">Two-component regulatory system</keyword>
<evidence type="ECO:0000259" key="6">
    <source>
        <dbReference type="PROSITE" id="PS50109"/>
    </source>
</evidence>
<dbReference type="CDD" id="cd16917">
    <property type="entry name" value="HATPase_UhpB-NarQ-NarX-like"/>
    <property type="match status" value="1"/>
</dbReference>
<keyword evidence="2 7" id="KW-0418">Kinase</keyword>
<protein>
    <submittedName>
        <fullName evidence="7">Sensor histidine kinase DesK</fullName>
        <ecNumber evidence="7">2.7.13.3</ecNumber>
    </submittedName>
</protein>
<keyword evidence="1 7" id="KW-0808">Transferase</keyword>
<evidence type="ECO:0000256" key="3">
    <source>
        <dbReference type="ARBA" id="ARBA00023012"/>
    </source>
</evidence>
<dbReference type="PANTHER" id="PTHR24421">
    <property type="entry name" value="NITRATE/NITRITE SENSOR PROTEIN NARX-RELATED"/>
    <property type="match status" value="1"/>
</dbReference>
<dbReference type="PIRSF" id="PIRSF037434">
    <property type="entry name" value="STHK_ChrS"/>
    <property type="match status" value="1"/>
</dbReference>
<keyword evidence="5" id="KW-0472">Membrane</keyword>
<dbReference type="InterPro" id="IPR017205">
    <property type="entry name" value="Sig_transdc_His_kinase_ChrS"/>
</dbReference>
<sequence length="397" mass="43030">MDTSDTLPRILAGVRVGLHVMFAFLLVFGTVRALDDAPVALTLVLAAVLGAVYLAGTVVERRQVLADRPTSRRWAAVWLGAITGLWIGLASLSPDFVWLEFPLVFLHFYLSPRQTRFVGPISLWGLAVLLPGEMTTASVVGPAVGTLFAVGVAAAYSALHGEARRYRDIAKRLRATQEQLVAAEHQAGRLEERERLAREIHDTLAQGFSSLVLVSRAAKNSLDDRERVSEQLDTIHDVAQENLQEARRFVRDLNDRRAGLADELGRIVEAFRRRGRALGEHTQFELRVADGLRVPTDVHDAVVRVVQEGLNNVVKHAAARRTVVTVEAFSDEVAVDVVDDGRGVGDNPAGYGLTGLRKRVATLGGSLELSPGPGSGTALSARVPLGRRTLDSRDVAG</sequence>
<keyword evidence="5" id="KW-0812">Transmembrane</keyword>
<keyword evidence="4" id="KW-0175">Coiled coil</keyword>